<dbReference type="InterPro" id="IPR000683">
    <property type="entry name" value="Gfo/Idh/MocA-like_OxRdtase_N"/>
</dbReference>
<dbReference type="OrthoDB" id="9815825at2"/>
<gene>
    <name evidence="3" type="ORF">CWR48_03200</name>
</gene>
<keyword evidence="4" id="KW-1185">Reference proteome</keyword>
<dbReference type="Proteomes" id="UP000257143">
    <property type="component" value="Unassembled WGS sequence"/>
</dbReference>
<dbReference type="SUPFAM" id="SSF51735">
    <property type="entry name" value="NAD(P)-binding Rossmann-fold domains"/>
    <property type="match status" value="1"/>
</dbReference>
<feature type="domain" description="Gfo/Idh/MocA-like oxidoreductase N-terminal" evidence="1">
    <location>
        <begin position="4"/>
        <end position="122"/>
    </location>
</feature>
<sequence>MQKVKVGFVGVGGVASIHMKNIAANENATIAAVCDIIEDSAIRAGETYGAAHYTDADLMLKEEKLHALFICVPPFAHGDIEEKAAQLGIHLMVEKPIGLEMATVERKLKVIRDAGVLCATGYCLRYIDTVKIAKEYLKDKRIAMIRGHYLTSFVSTPWYREKKKSGGQLVEQATHIVDFIRFLAGDIAKVHANMNLLVSKGIPNIDIPDVTSVNFLMESGAVGHLDASFIQTDHRMGVELLGDKFRLSFDGADLTIVEEDGIITYRSKVDFYKGQDNAFIEAVRTNNKDLILSDYENGLETLRVTLLTNESQKKEKVIRLKDHAKENS</sequence>
<dbReference type="Pfam" id="PF01408">
    <property type="entry name" value="GFO_IDH_MocA"/>
    <property type="match status" value="1"/>
</dbReference>
<evidence type="ECO:0000313" key="4">
    <source>
        <dbReference type="Proteomes" id="UP000257143"/>
    </source>
</evidence>
<dbReference type="InterPro" id="IPR052515">
    <property type="entry name" value="Gfo/Idh/MocA_Oxidoreductase"/>
</dbReference>
<evidence type="ECO:0000313" key="3">
    <source>
        <dbReference type="EMBL" id="RDW21423.1"/>
    </source>
</evidence>
<reference evidence="4" key="1">
    <citation type="submission" date="2017-11" db="EMBL/GenBank/DDBJ databases">
        <authorList>
            <person name="Zhu W."/>
        </authorList>
    </citation>
    <scope>NUCLEOTIDE SEQUENCE [LARGE SCALE GENOMIC DNA]</scope>
    <source>
        <strain evidence="4">CAU 1183</strain>
    </source>
</reference>
<dbReference type="PANTHER" id="PTHR43249:SF1">
    <property type="entry name" value="D-GLUCOSIDE 3-DEHYDROGENASE"/>
    <property type="match status" value="1"/>
</dbReference>
<dbReference type="RefSeq" id="WP_115771595.1">
    <property type="nucleotide sequence ID" value="NZ_PIOC01000003.1"/>
</dbReference>
<protein>
    <submittedName>
        <fullName evidence="3">Gfo/Idh/MocA family oxidoreductase</fullName>
    </submittedName>
</protein>
<comment type="caution">
    <text evidence="3">The sequence shown here is derived from an EMBL/GenBank/DDBJ whole genome shotgun (WGS) entry which is preliminary data.</text>
</comment>
<proteinExistence type="predicted"/>
<feature type="domain" description="GFO/IDH/MocA-like oxidoreductase" evidence="2">
    <location>
        <begin position="141"/>
        <end position="245"/>
    </location>
</feature>
<accession>A0A3D8PZN1</accession>
<dbReference type="SUPFAM" id="SSF55347">
    <property type="entry name" value="Glyceraldehyde-3-phosphate dehydrogenase-like, C-terminal domain"/>
    <property type="match status" value="1"/>
</dbReference>
<evidence type="ECO:0000259" key="1">
    <source>
        <dbReference type="Pfam" id="PF01408"/>
    </source>
</evidence>
<dbReference type="EMBL" id="PIOC01000003">
    <property type="protein sequence ID" value="RDW21423.1"/>
    <property type="molecule type" value="Genomic_DNA"/>
</dbReference>
<dbReference type="Gene3D" id="3.40.50.720">
    <property type="entry name" value="NAD(P)-binding Rossmann-like Domain"/>
    <property type="match status" value="1"/>
</dbReference>
<dbReference type="Pfam" id="PF22725">
    <property type="entry name" value="GFO_IDH_MocA_C3"/>
    <property type="match status" value="1"/>
</dbReference>
<name>A0A3D8PZN1_9BACI</name>
<organism evidence="3 4">
    <name type="scientific">Oceanobacillus arenosus</name>
    <dbReference type="NCBI Taxonomy" id="1229153"/>
    <lineage>
        <taxon>Bacteria</taxon>
        <taxon>Bacillati</taxon>
        <taxon>Bacillota</taxon>
        <taxon>Bacilli</taxon>
        <taxon>Bacillales</taxon>
        <taxon>Bacillaceae</taxon>
        <taxon>Oceanobacillus</taxon>
    </lineage>
</organism>
<dbReference type="InterPro" id="IPR055170">
    <property type="entry name" value="GFO_IDH_MocA-like_dom"/>
</dbReference>
<dbReference type="PANTHER" id="PTHR43249">
    <property type="entry name" value="UDP-N-ACETYL-2-AMINO-2-DEOXY-D-GLUCURONATE OXIDASE"/>
    <property type="match status" value="1"/>
</dbReference>
<evidence type="ECO:0000259" key="2">
    <source>
        <dbReference type="Pfam" id="PF22725"/>
    </source>
</evidence>
<dbReference type="InterPro" id="IPR036291">
    <property type="entry name" value="NAD(P)-bd_dom_sf"/>
</dbReference>
<dbReference type="Gene3D" id="3.30.360.10">
    <property type="entry name" value="Dihydrodipicolinate Reductase, domain 2"/>
    <property type="match status" value="1"/>
</dbReference>
<dbReference type="GO" id="GO:0000166">
    <property type="term" value="F:nucleotide binding"/>
    <property type="evidence" value="ECO:0007669"/>
    <property type="project" value="InterPro"/>
</dbReference>
<dbReference type="AlphaFoldDB" id="A0A3D8PZN1"/>